<organism evidence="3 4">
    <name type="scientific">Ktedonospora formicarum</name>
    <dbReference type="NCBI Taxonomy" id="2778364"/>
    <lineage>
        <taxon>Bacteria</taxon>
        <taxon>Bacillati</taxon>
        <taxon>Chloroflexota</taxon>
        <taxon>Ktedonobacteria</taxon>
        <taxon>Ktedonobacterales</taxon>
        <taxon>Ktedonobacteraceae</taxon>
        <taxon>Ktedonospora</taxon>
    </lineage>
</organism>
<keyword evidence="1" id="KW-0812">Transmembrane</keyword>
<dbReference type="PANTHER" id="PTHR34351:SF2">
    <property type="entry name" value="DUF58 DOMAIN-CONTAINING PROTEIN"/>
    <property type="match status" value="1"/>
</dbReference>
<dbReference type="EMBL" id="BNJF01000002">
    <property type="protein sequence ID" value="GHO45882.1"/>
    <property type="molecule type" value="Genomic_DNA"/>
</dbReference>
<evidence type="ECO:0000256" key="1">
    <source>
        <dbReference type="SAM" id="Phobius"/>
    </source>
</evidence>
<keyword evidence="1" id="KW-1133">Transmembrane helix</keyword>
<protein>
    <recommendedName>
        <fullName evidence="2">DUF58 domain-containing protein</fullName>
    </recommendedName>
</protein>
<keyword evidence="1" id="KW-0472">Membrane</keyword>
<dbReference type="Proteomes" id="UP000612362">
    <property type="component" value="Unassembled WGS sequence"/>
</dbReference>
<sequence length="456" mass="51913">MNAHRADEISFSRHIFKQRRSWYILACLLFVLSGLSRQPLPLLAGAFTLVIAFVPDLYFLYALKHLRVRQQVDQKKLFLGEEVTLTISIENRKWLPLPWVQMDNVISPPLAVQKLDESRFQAPSREMLTTSWLLWSYQRVTQRYTMTGHVRGRHAFGPLKLRCSDPLGWLEREILLSAHDELVVYPRITSLESLGLPSRFLMGDHIGSRQLLEDPLWFAGIRAYQPGDDLRRIDWKASARTGELCSRIYESTTRRHLLLLLDTRAYLSQRQGPDSALQEFCIAVAASLAMWGLEEGYTVGLLTNCSMSISSHMLSPIADTEQHSSIEQANQSKKMNYSVPGVSVPFGLDAEQSEDLLTTLACLAPDSHTPIEYVIENEHEMFVQGTTILLISATQTLSADTLELLQQQKRRECAVHIVLAGEPEERQELPDIEDFHCYYIGGKEKWNVITNTLNDA</sequence>
<evidence type="ECO:0000259" key="2">
    <source>
        <dbReference type="Pfam" id="PF01882"/>
    </source>
</evidence>
<proteinExistence type="predicted"/>
<accession>A0A8J3MRD1</accession>
<gene>
    <name evidence="3" type="ORF">KSX_40450</name>
</gene>
<dbReference type="Pfam" id="PF01882">
    <property type="entry name" value="DUF58"/>
    <property type="match status" value="1"/>
</dbReference>
<dbReference type="InterPro" id="IPR002881">
    <property type="entry name" value="DUF58"/>
</dbReference>
<evidence type="ECO:0000313" key="4">
    <source>
        <dbReference type="Proteomes" id="UP000612362"/>
    </source>
</evidence>
<dbReference type="RefSeq" id="WP_220195303.1">
    <property type="nucleotide sequence ID" value="NZ_BNJF01000002.1"/>
</dbReference>
<feature type="domain" description="DUF58" evidence="2">
    <location>
        <begin position="221"/>
        <end position="305"/>
    </location>
</feature>
<name>A0A8J3MRD1_9CHLR</name>
<comment type="caution">
    <text evidence="3">The sequence shown here is derived from an EMBL/GenBank/DDBJ whole genome shotgun (WGS) entry which is preliminary data.</text>
</comment>
<evidence type="ECO:0000313" key="3">
    <source>
        <dbReference type="EMBL" id="GHO45882.1"/>
    </source>
</evidence>
<dbReference type="PANTHER" id="PTHR34351">
    <property type="entry name" value="SLR1927 PROTEIN-RELATED"/>
    <property type="match status" value="1"/>
</dbReference>
<reference evidence="3" key="1">
    <citation type="submission" date="2020-10" db="EMBL/GenBank/DDBJ databases">
        <title>Taxonomic study of unclassified bacteria belonging to the class Ktedonobacteria.</title>
        <authorList>
            <person name="Yabe S."/>
            <person name="Wang C.M."/>
            <person name="Zheng Y."/>
            <person name="Sakai Y."/>
            <person name="Cavaletti L."/>
            <person name="Monciardini P."/>
            <person name="Donadio S."/>
        </authorList>
    </citation>
    <scope>NUCLEOTIDE SEQUENCE</scope>
    <source>
        <strain evidence="3">SOSP1-1</strain>
    </source>
</reference>
<dbReference type="AlphaFoldDB" id="A0A8J3MRD1"/>
<keyword evidence="4" id="KW-1185">Reference proteome</keyword>
<feature type="transmembrane region" description="Helical" evidence="1">
    <location>
        <begin position="21"/>
        <end position="36"/>
    </location>
</feature>
<feature type="transmembrane region" description="Helical" evidence="1">
    <location>
        <begin position="42"/>
        <end position="61"/>
    </location>
</feature>